<accession>A0A6N3GR64</accession>
<dbReference type="PANTHER" id="PTHR36836:SF1">
    <property type="entry name" value="COLANIC ACID BIOSYNTHESIS PROTEIN WCAK"/>
    <property type="match status" value="1"/>
</dbReference>
<gene>
    <name evidence="2" type="ORF">ELLFYP34_00668</name>
</gene>
<dbReference type="InterPro" id="IPR007345">
    <property type="entry name" value="Polysacch_pyruvyl_Trfase"/>
</dbReference>
<proteinExistence type="predicted"/>
<protein>
    <submittedName>
        <fullName evidence="2">Colanic acid biosynthesis protein</fullName>
    </submittedName>
</protein>
<feature type="domain" description="Polysaccharide pyruvyl transferase" evidence="1">
    <location>
        <begin position="13"/>
        <end position="330"/>
    </location>
</feature>
<name>A0A6N3GR64_EUBLI</name>
<dbReference type="AlphaFoldDB" id="A0A6N3GR64"/>
<reference evidence="2" key="1">
    <citation type="submission" date="2019-11" db="EMBL/GenBank/DDBJ databases">
        <authorList>
            <person name="Feng L."/>
        </authorList>
    </citation>
    <scope>NUCLEOTIDE SEQUENCE</scope>
    <source>
        <strain evidence="2">ElimosumLFYP34</strain>
    </source>
</reference>
<dbReference type="PANTHER" id="PTHR36836">
    <property type="entry name" value="COLANIC ACID BIOSYNTHESIS PROTEIN WCAK"/>
    <property type="match status" value="1"/>
</dbReference>
<evidence type="ECO:0000259" key="1">
    <source>
        <dbReference type="Pfam" id="PF04230"/>
    </source>
</evidence>
<evidence type="ECO:0000313" key="2">
    <source>
        <dbReference type="EMBL" id="VYU67044.1"/>
    </source>
</evidence>
<dbReference type="Pfam" id="PF04230">
    <property type="entry name" value="PS_pyruv_trans"/>
    <property type="match status" value="1"/>
</dbReference>
<sequence length="395" mass="46291">MRIGLLGIYGTYNFGCEAIVRGAYKLIKKLYPESEVIYFSYSYEYDSKILSDLPIKIYDVHLSRNFFKRVVNKFFHFINYNDRIQMINFKGIMEQVDMIFSIGGDIYTIPAILRENKKYRYYNNLIDFCNQAIENDKPVILYGASVGPFGEYEKAVQYYKKNLEKYKKIVCREYATIEYLNTLGLNNTMFLPDPAFQLRTTKHGDITEPRFIGINLSPLSLNEIYGNYNESILALAGLLDEIYEYFHIDLLFIPHVLSKDDGDNDLKFLQKVMERMKDSNQKHVQIAESNGGFLGVKKQLKKCHFVVAARMHCAINAINEDIPAILLSYSQKSMGMCQYVYESEKWLVDIKEIEKNLLNKMSLMMEEKDCIKVYLQNRNLEIQKYFEESFMDILE</sequence>
<organism evidence="2">
    <name type="scientific">Eubacterium limosum</name>
    <dbReference type="NCBI Taxonomy" id="1736"/>
    <lineage>
        <taxon>Bacteria</taxon>
        <taxon>Bacillati</taxon>
        <taxon>Bacillota</taxon>
        <taxon>Clostridia</taxon>
        <taxon>Eubacteriales</taxon>
        <taxon>Eubacteriaceae</taxon>
        <taxon>Eubacterium</taxon>
    </lineage>
</organism>
<dbReference type="EMBL" id="CACRTR010000023">
    <property type="protein sequence ID" value="VYU67044.1"/>
    <property type="molecule type" value="Genomic_DNA"/>
</dbReference>